<evidence type="ECO:0000313" key="2">
    <source>
        <dbReference type="EMBL" id="SFN49028.1"/>
    </source>
</evidence>
<keyword evidence="1" id="KW-0812">Transmembrane</keyword>
<accession>A0A1I4ZFM5</accession>
<dbReference type="Proteomes" id="UP000199339">
    <property type="component" value="Unassembled WGS sequence"/>
</dbReference>
<name>A0A1I4ZFM5_9GAMM</name>
<dbReference type="EMBL" id="FOUR01000009">
    <property type="protein sequence ID" value="SFN49028.1"/>
    <property type="molecule type" value="Genomic_DNA"/>
</dbReference>
<evidence type="ECO:0000313" key="3">
    <source>
        <dbReference type="Proteomes" id="UP000199339"/>
    </source>
</evidence>
<protein>
    <submittedName>
        <fullName evidence="2">Uncharacterized protein</fullName>
    </submittedName>
</protein>
<dbReference type="RefSeq" id="WP_092006009.1">
    <property type="nucleotide sequence ID" value="NZ_FOUR01000009.1"/>
</dbReference>
<organism evidence="2 3">
    <name type="scientific">Marinobacter pelagius</name>
    <dbReference type="NCBI Taxonomy" id="379482"/>
    <lineage>
        <taxon>Bacteria</taxon>
        <taxon>Pseudomonadati</taxon>
        <taxon>Pseudomonadota</taxon>
        <taxon>Gammaproteobacteria</taxon>
        <taxon>Pseudomonadales</taxon>
        <taxon>Marinobacteraceae</taxon>
        <taxon>Marinobacter</taxon>
    </lineage>
</organism>
<dbReference type="AlphaFoldDB" id="A0A1I4ZFM5"/>
<gene>
    <name evidence="2" type="ORF">SAMN04487961_3210</name>
</gene>
<reference evidence="3" key="1">
    <citation type="submission" date="2016-10" db="EMBL/GenBank/DDBJ databases">
        <authorList>
            <person name="Varghese N."/>
            <person name="Submissions S."/>
        </authorList>
    </citation>
    <scope>NUCLEOTIDE SEQUENCE [LARGE SCALE GENOMIC DNA]</scope>
    <source>
        <strain evidence="3">CGMCC 1.6775</strain>
    </source>
</reference>
<keyword evidence="1" id="KW-0472">Membrane</keyword>
<keyword evidence="3" id="KW-1185">Reference proteome</keyword>
<dbReference type="OrthoDB" id="6367542at2"/>
<sequence length="109" mass="12881">MLTLLLVLSIILVLFSGFLYWQILEQRKVIRQIMEQDRIDESGADPELVLTLKVLDPIAVAKRESRSARILADRLPVMVSKMVYQEVMKELEQELQEREIDVYMQLEYR</sequence>
<proteinExistence type="predicted"/>
<feature type="transmembrane region" description="Helical" evidence="1">
    <location>
        <begin position="6"/>
        <end position="24"/>
    </location>
</feature>
<evidence type="ECO:0000256" key="1">
    <source>
        <dbReference type="SAM" id="Phobius"/>
    </source>
</evidence>
<keyword evidence="1" id="KW-1133">Transmembrane helix</keyword>